<protein>
    <submittedName>
        <fullName evidence="1">Uncharacterized protein</fullName>
    </submittedName>
</protein>
<accession>L0G6Z8</accession>
<gene>
    <name evidence="1" type="ordered locus">Echvi_4614</name>
</gene>
<proteinExistence type="predicted"/>
<evidence type="ECO:0000313" key="1">
    <source>
        <dbReference type="EMBL" id="AGA80786.1"/>
    </source>
</evidence>
<keyword evidence="2" id="KW-1185">Reference proteome</keyword>
<dbReference type="KEGG" id="evi:Echvi_4614"/>
<sequence length="144" mass="16562">MKRIVLLLMLCVFFYESSFSQQKGGIFGLEVTEGLPGDYESIKVETVFYIAYQAVIPGDPLYNTLRVNYISLSEPELVDFETNSPHRLLIWDVTGSYFTYEVTGDDEVTYYYSIRLEATDFSSGLVMYRKTFQQERVVDGLVPL</sequence>
<dbReference type="HOGENOM" id="CLU_1793430_0_0_10"/>
<name>L0G6Z8_ECHVK</name>
<dbReference type="STRING" id="926556.Echvi_4614"/>
<dbReference type="OrthoDB" id="9950377at2"/>
<dbReference type="Proteomes" id="UP000010796">
    <property type="component" value="Chromosome"/>
</dbReference>
<evidence type="ECO:0000313" key="2">
    <source>
        <dbReference type="Proteomes" id="UP000010796"/>
    </source>
</evidence>
<dbReference type="EMBL" id="CP003346">
    <property type="protein sequence ID" value="AGA80786.1"/>
    <property type="molecule type" value="Genomic_DNA"/>
</dbReference>
<reference evidence="2" key="1">
    <citation type="submission" date="2012-02" db="EMBL/GenBank/DDBJ databases">
        <title>The complete genome of Echinicola vietnamensis DSM 17526.</title>
        <authorList>
            <person name="Lucas S."/>
            <person name="Copeland A."/>
            <person name="Lapidus A."/>
            <person name="Glavina del Rio T."/>
            <person name="Dalin E."/>
            <person name="Tice H."/>
            <person name="Bruce D."/>
            <person name="Goodwin L."/>
            <person name="Pitluck S."/>
            <person name="Peters L."/>
            <person name="Ovchinnikova G."/>
            <person name="Teshima H."/>
            <person name="Kyrpides N."/>
            <person name="Mavromatis K."/>
            <person name="Ivanova N."/>
            <person name="Brettin T."/>
            <person name="Detter J.C."/>
            <person name="Han C."/>
            <person name="Larimer F."/>
            <person name="Land M."/>
            <person name="Hauser L."/>
            <person name="Markowitz V."/>
            <person name="Cheng J.-F."/>
            <person name="Hugenholtz P."/>
            <person name="Woyke T."/>
            <person name="Wu D."/>
            <person name="Brambilla E."/>
            <person name="Klenk H.-P."/>
            <person name="Eisen J.A."/>
        </authorList>
    </citation>
    <scope>NUCLEOTIDE SEQUENCE [LARGE SCALE GENOMIC DNA]</scope>
    <source>
        <strain evidence="2">DSM 17526 / LMG 23754 / KMM 6221</strain>
    </source>
</reference>
<dbReference type="AlphaFoldDB" id="L0G6Z8"/>
<organism evidence="1 2">
    <name type="scientific">Echinicola vietnamensis (strain DSM 17526 / LMG 23754 / KMM 6221)</name>
    <dbReference type="NCBI Taxonomy" id="926556"/>
    <lineage>
        <taxon>Bacteria</taxon>
        <taxon>Pseudomonadati</taxon>
        <taxon>Bacteroidota</taxon>
        <taxon>Cytophagia</taxon>
        <taxon>Cytophagales</taxon>
        <taxon>Cyclobacteriaceae</taxon>
        <taxon>Echinicola</taxon>
    </lineage>
</organism>
<dbReference type="RefSeq" id="WP_015268308.1">
    <property type="nucleotide sequence ID" value="NC_019904.1"/>
</dbReference>